<dbReference type="AlphaFoldDB" id="F0R549"/>
<dbReference type="OrthoDB" id="9806005at2"/>
<evidence type="ECO:0000313" key="1">
    <source>
        <dbReference type="EMBL" id="ADY37803.1"/>
    </source>
</evidence>
<accession>F0R549</accession>
<dbReference type="PANTHER" id="PTHR41368">
    <property type="entry name" value="PROTEIN YGHO"/>
    <property type="match status" value="1"/>
</dbReference>
<dbReference type="eggNOG" id="COG0456">
    <property type="taxonomic scope" value="Bacteria"/>
</dbReference>
<evidence type="ECO:0008006" key="3">
    <source>
        <dbReference type="Google" id="ProtNLM"/>
    </source>
</evidence>
<dbReference type="Proteomes" id="UP000007486">
    <property type="component" value="Chromosome"/>
</dbReference>
<dbReference type="RefSeq" id="WP_013619162.1">
    <property type="nucleotide sequence ID" value="NC_015164.1"/>
</dbReference>
<dbReference type="InterPro" id="IPR016181">
    <property type="entry name" value="Acyl_CoA_acyltransferase"/>
</dbReference>
<gene>
    <name evidence="1" type="ordered locus">Bacsa_3277</name>
</gene>
<dbReference type="KEGG" id="bsa:Bacsa_3277"/>
<dbReference type="EMBL" id="CP002530">
    <property type="protein sequence ID" value="ADY37803.1"/>
    <property type="molecule type" value="Genomic_DNA"/>
</dbReference>
<dbReference type="Gene3D" id="3.40.630.30">
    <property type="match status" value="1"/>
</dbReference>
<dbReference type="HOGENOM" id="CLU_053649_0_0_10"/>
<organism evidence="1 2">
    <name type="scientific">Phocaeicola salanitronis (strain DSM 18170 / JCM 13657 / CCUG 60908 / BL78)</name>
    <name type="common">Bacteroides salanitronis</name>
    <dbReference type="NCBI Taxonomy" id="667015"/>
    <lineage>
        <taxon>Bacteria</taxon>
        <taxon>Pseudomonadati</taxon>
        <taxon>Bacteroidota</taxon>
        <taxon>Bacteroidia</taxon>
        <taxon>Bacteroidales</taxon>
        <taxon>Bacteroidaceae</taxon>
        <taxon>Phocaeicola</taxon>
    </lineage>
</organism>
<keyword evidence="2" id="KW-1185">Reference proteome</keyword>
<protein>
    <recommendedName>
        <fullName evidence="3">N-acetyltransferase domain-containing protein</fullName>
    </recommendedName>
</protein>
<reference evidence="1 2" key="1">
    <citation type="journal article" date="2011" name="Stand. Genomic Sci.">
        <title>Complete genome sequence of Bacteroides salanitronis type strain (BL78).</title>
        <authorList>
            <person name="Gronow S."/>
            <person name="Held B."/>
            <person name="Lucas S."/>
            <person name="Lapidus A."/>
            <person name="Del Rio T.G."/>
            <person name="Nolan M."/>
            <person name="Tice H."/>
            <person name="Deshpande S."/>
            <person name="Cheng J.F."/>
            <person name="Pitluck S."/>
            <person name="Liolios K."/>
            <person name="Pagani I."/>
            <person name="Ivanova N."/>
            <person name="Mavromatis K."/>
            <person name="Pati A."/>
            <person name="Tapia R."/>
            <person name="Han C."/>
            <person name="Goodwin L."/>
            <person name="Chen A."/>
            <person name="Palaniappan K."/>
            <person name="Land M."/>
            <person name="Hauser L."/>
            <person name="Chang Y.J."/>
            <person name="Jeffries C.D."/>
            <person name="Brambilla E.M."/>
            <person name="Rohde M."/>
            <person name="Goker M."/>
            <person name="Detter J.C."/>
            <person name="Woyke T."/>
            <person name="Bristow J."/>
            <person name="Markowitz V."/>
            <person name="Hugenholtz P."/>
            <person name="Kyrpides N.C."/>
            <person name="Klenk H.P."/>
            <person name="Eisen J.A."/>
        </authorList>
    </citation>
    <scope>NUCLEOTIDE SEQUENCE [LARGE SCALE GENOMIC DNA]</scope>
    <source>
        <strain evidence="1 2">DSM 18170</strain>
    </source>
</reference>
<name>F0R549_PHOSB</name>
<dbReference type="PANTHER" id="PTHR41368:SF1">
    <property type="entry name" value="PROTEIN YGHO"/>
    <property type="match status" value="1"/>
</dbReference>
<proteinExistence type="predicted"/>
<sequence length="379" mass="44234">MKDMKIKKVQTRQEMKDFIRFPHDLYAGCPYYVPDLDSDIQDTFDKKKNAGLDFSDIQPFIAYDAEGRVVGRIAGIINHRANEKWHTRNVRFSFIEFIDDREVSAALLRAVEQWGKERGMDTIQGPMGIFDFDKEGMLVEDFDQTSSMITIYNYPYYPQHLEALGYEKAVDWVQIRIDVPAEVPAKYARVAKLSKEMFGLRVRKLTDEDISKRGYGRKVFQLLNAAYSPLFGYTELSDRQIDDYLKRYLPLIDKNLLPIIENEQGELIGVAITMPSLSEALCQTHGKLFPLGWLRLLRALKWKHEEKVELFLIAVRPDYQGLGVNALFFDDLIPIYNQYHFTWAETGPQLETNVRELSQWKPLHPSLVKRRRCYTKKIE</sequence>
<dbReference type="InterPro" id="IPR039968">
    <property type="entry name" value="BcerS-like"/>
</dbReference>
<dbReference type="SUPFAM" id="SSF55729">
    <property type="entry name" value="Acyl-CoA N-acyltransferases (Nat)"/>
    <property type="match status" value="1"/>
</dbReference>
<evidence type="ECO:0000313" key="2">
    <source>
        <dbReference type="Proteomes" id="UP000007486"/>
    </source>
</evidence>
<dbReference type="STRING" id="667015.Bacsa_3277"/>